<keyword evidence="10" id="KW-1185">Reference proteome</keyword>
<dbReference type="EC" id="2.7.14.1" evidence="5"/>
<evidence type="ECO:0000256" key="4">
    <source>
        <dbReference type="ARBA" id="ARBA00022840"/>
    </source>
</evidence>
<dbReference type="InterPro" id="IPR022414">
    <property type="entry name" value="ATP-guanido_PTrfase_cat"/>
</dbReference>
<dbReference type="InterPro" id="IPR022415">
    <property type="entry name" value="ATP-guanido_PTrfase_AS"/>
</dbReference>
<keyword evidence="2 5" id="KW-0547">Nucleotide-binding</keyword>
<feature type="binding site" evidence="5 6">
    <location>
        <position position="113"/>
    </location>
    <ligand>
        <name>ATP</name>
        <dbReference type="ChEBI" id="CHEBI:30616"/>
    </ligand>
</feature>
<dbReference type="RefSeq" id="WP_249324476.1">
    <property type="nucleotide sequence ID" value="NZ_JACRTK010000004.1"/>
</dbReference>
<dbReference type="SUPFAM" id="SSF55931">
    <property type="entry name" value="Glutamine synthetase/guanido kinase"/>
    <property type="match status" value="1"/>
</dbReference>
<comment type="catalytic activity">
    <reaction evidence="5">
        <text>L-arginyl-[protein] + ATP = N(omega)-phospho-L-arginyl-[protein] + ADP + H(+)</text>
        <dbReference type="Rhea" id="RHEA:43384"/>
        <dbReference type="Rhea" id="RHEA-COMP:10532"/>
        <dbReference type="Rhea" id="RHEA-COMP:10533"/>
        <dbReference type="ChEBI" id="CHEBI:15378"/>
        <dbReference type="ChEBI" id="CHEBI:29965"/>
        <dbReference type="ChEBI" id="CHEBI:30616"/>
        <dbReference type="ChEBI" id="CHEBI:83226"/>
        <dbReference type="ChEBI" id="CHEBI:456216"/>
        <dbReference type="EC" id="2.7.14.1"/>
    </reaction>
</comment>
<evidence type="ECO:0000256" key="5">
    <source>
        <dbReference type="HAMAP-Rule" id="MF_00602"/>
    </source>
</evidence>
<evidence type="ECO:0000259" key="8">
    <source>
        <dbReference type="PROSITE" id="PS51510"/>
    </source>
</evidence>
<dbReference type="InterPro" id="IPR023660">
    <property type="entry name" value="Arg_Kinase"/>
</dbReference>
<feature type="binding site" evidence="5 6">
    <location>
        <position position="79"/>
    </location>
    <ligand>
        <name>ATP</name>
        <dbReference type="ChEBI" id="CHEBI:30616"/>
    </ligand>
</feature>
<accession>A0A926F4A5</accession>
<feature type="binding site" evidence="5 6">
    <location>
        <begin position="17"/>
        <end position="21"/>
    </location>
    <ligand>
        <name>ATP</name>
        <dbReference type="ChEBI" id="CHEBI:30616"/>
    </ligand>
</feature>
<comment type="similarity">
    <text evidence="5 6 7">Belongs to the ATP:guanido phosphotransferase family.</text>
</comment>
<dbReference type="PROSITE" id="PS51510">
    <property type="entry name" value="PHOSPHAGEN_KINASE_C"/>
    <property type="match status" value="1"/>
</dbReference>
<proteinExistence type="inferred from homology"/>
<evidence type="ECO:0000256" key="1">
    <source>
        <dbReference type="ARBA" id="ARBA00022679"/>
    </source>
</evidence>
<dbReference type="GO" id="GO:1990424">
    <property type="term" value="F:protein arginine kinase activity"/>
    <property type="evidence" value="ECO:0007669"/>
    <property type="project" value="UniProtKB-EC"/>
</dbReference>
<dbReference type="GO" id="GO:0005615">
    <property type="term" value="C:extracellular space"/>
    <property type="evidence" value="ECO:0007669"/>
    <property type="project" value="TreeGrafter"/>
</dbReference>
<evidence type="ECO:0000313" key="9">
    <source>
        <dbReference type="EMBL" id="MBC8591619.1"/>
    </source>
</evidence>
<evidence type="ECO:0000256" key="7">
    <source>
        <dbReference type="RuleBase" id="RU000505"/>
    </source>
</evidence>
<dbReference type="EMBL" id="JACRTK010000004">
    <property type="protein sequence ID" value="MBC8591619.1"/>
    <property type="molecule type" value="Genomic_DNA"/>
</dbReference>
<dbReference type="PANTHER" id="PTHR11547:SF38">
    <property type="entry name" value="ARGININE KINASE 1-RELATED"/>
    <property type="match status" value="1"/>
</dbReference>
<comment type="caution">
    <text evidence="9">The sequence shown here is derived from an EMBL/GenBank/DDBJ whole genome shotgun (WGS) entry which is preliminary data.</text>
</comment>
<name>A0A926F4A5_9FIRM</name>
<feature type="binding site" evidence="5 6">
    <location>
        <begin position="195"/>
        <end position="200"/>
    </location>
    <ligand>
        <name>ATP</name>
        <dbReference type="ChEBI" id="CHEBI:30616"/>
    </ligand>
</feature>
<reference evidence="9 10" key="1">
    <citation type="submission" date="2020-08" db="EMBL/GenBank/DDBJ databases">
        <title>Genome public.</title>
        <authorList>
            <person name="Liu C."/>
            <person name="Sun Q."/>
        </authorList>
    </citation>
    <scope>NUCLEOTIDE SEQUENCE [LARGE SCALE GENOMIC DNA]</scope>
    <source>
        <strain evidence="9 10">NSJ-26</strain>
    </source>
</reference>
<dbReference type="GO" id="GO:0004111">
    <property type="term" value="F:creatine kinase activity"/>
    <property type="evidence" value="ECO:0007669"/>
    <property type="project" value="InterPro"/>
</dbReference>
<feature type="binding site" evidence="5 6">
    <location>
        <begin position="164"/>
        <end position="168"/>
    </location>
    <ligand>
        <name>ATP</name>
        <dbReference type="ChEBI" id="CHEBI:30616"/>
    </ligand>
</feature>
<dbReference type="Pfam" id="PF00217">
    <property type="entry name" value="ATP-gua_Ptrans"/>
    <property type="match status" value="1"/>
</dbReference>
<gene>
    <name evidence="5" type="primary">mcsB</name>
    <name evidence="9" type="ORF">H8689_10900</name>
</gene>
<dbReference type="InterPro" id="IPR000749">
    <property type="entry name" value="ATP-guanido_PTrfase"/>
</dbReference>
<dbReference type="HAMAP" id="MF_00602">
    <property type="entry name" value="Prot_Arg_kinase"/>
    <property type="match status" value="1"/>
</dbReference>
<keyword evidence="5" id="KW-0021">Allosteric enzyme</keyword>
<keyword evidence="3 5" id="KW-0418">Kinase</keyword>
<sequence length="342" mass="39605">MIKWLDGAAIDQDVVVSTRIRVARNLSKYKFPLFMDPKEADGLTNDILDTMKDVLKDNYRFIRTRDLPSMDQEVFVEKHLISPNMIEHMDKSSFLLRDDEKATIMINEEDHLRIQTLFSGFNLEEGWRLCSLIDDLLDEKLDYAYDEKWGYLTSCPTNVGTGLRASVMLHLPCISMTGNINTIIEALRKIGLTARGLYGEGSEVTAYLYQISNQTTLGESEEEIIDKLNKVVHQIINRERSIRNYLKKEKNLEMEDRIYRSYGIISNSRILSSKEAMEHLSNIRLGWAMGILNHENFKDIMELMIDIQPANIQKNFGKDMNIKERDIARAKIIREFILDLEG</sequence>
<evidence type="ECO:0000256" key="2">
    <source>
        <dbReference type="ARBA" id="ARBA00022741"/>
    </source>
</evidence>
<dbReference type="NCBIfam" id="NF002194">
    <property type="entry name" value="PRK01059.1-4"/>
    <property type="match status" value="1"/>
</dbReference>
<protein>
    <recommendedName>
        <fullName evidence="5">Protein-arginine kinase</fullName>
        <ecNumber evidence="5">2.7.14.1</ecNumber>
    </recommendedName>
</protein>
<dbReference type="GO" id="GO:0046314">
    <property type="term" value="P:phosphocreatine biosynthetic process"/>
    <property type="evidence" value="ECO:0007669"/>
    <property type="project" value="InterPro"/>
</dbReference>
<organism evidence="9 10">
    <name type="scientific">Wansuia hejianensis</name>
    <dbReference type="NCBI Taxonomy" id="2763667"/>
    <lineage>
        <taxon>Bacteria</taxon>
        <taxon>Bacillati</taxon>
        <taxon>Bacillota</taxon>
        <taxon>Clostridia</taxon>
        <taxon>Lachnospirales</taxon>
        <taxon>Lachnospiraceae</taxon>
        <taxon>Wansuia</taxon>
    </lineage>
</organism>
<evidence type="ECO:0000256" key="6">
    <source>
        <dbReference type="PROSITE-ProRule" id="PRU00843"/>
    </source>
</evidence>
<feature type="domain" description="Phosphagen kinase C-terminal" evidence="8">
    <location>
        <begin position="14"/>
        <end position="242"/>
    </location>
</feature>
<dbReference type="CDD" id="cd07930">
    <property type="entry name" value="bacterial_phosphagen_kinase"/>
    <property type="match status" value="1"/>
</dbReference>
<keyword evidence="4 5" id="KW-0067">ATP-binding</keyword>
<dbReference type="InterPro" id="IPR014746">
    <property type="entry name" value="Gln_synth/guanido_kin_cat_dom"/>
</dbReference>
<dbReference type="Proteomes" id="UP000601522">
    <property type="component" value="Unassembled WGS sequence"/>
</dbReference>
<dbReference type="PROSITE" id="PS00112">
    <property type="entry name" value="PHOSPHAGEN_KINASE"/>
    <property type="match status" value="1"/>
</dbReference>
<feature type="short sequence motif" description="RDXXRA motif of the pArg binding pocket involved in allosteric regulation" evidence="5">
    <location>
        <begin position="325"/>
        <end position="330"/>
    </location>
</feature>
<dbReference type="AlphaFoldDB" id="A0A926F4A5"/>
<evidence type="ECO:0000313" key="10">
    <source>
        <dbReference type="Proteomes" id="UP000601522"/>
    </source>
</evidence>
<dbReference type="PANTHER" id="PTHR11547">
    <property type="entry name" value="ARGININE OR CREATINE KINASE"/>
    <property type="match status" value="1"/>
</dbReference>
<evidence type="ECO:0000256" key="3">
    <source>
        <dbReference type="ARBA" id="ARBA00022777"/>
    </source>
</evidence>
<dbReference type="GO" id="GO:0005524">
    <property type="term" value="F:ATP binding"/>
    <property type="evidence" value="ECO:0007669"/>
    <property type="project" value="UniProtKB-UniRule"/>
</dbReference>
<keyword evidence="1 5" id="KW-0808">Transferase</keyword>
<dbReference type="Gene3D" id="3.30.590.10">
    <property type="entry name" value="Glutamine synthetase/guanido kinase, catalytic domain"/>
    <property type="match status" value="1"/>
</dbReference>
<comment type="activity regulation">
    <text evidence="5">Appears to be allosterically activated by the binding of pArg-containing polypeptides to the pArg-binding pocket localized in the C-terminal domain of McsB.</text>
</comment>
<comment type="function">
    <text evidence="5">Catalyzes the specific phosphorylation of arginine residues in proteins.</text>
</comment>